<dbReference type="AlphaFoldDB" id="A0A5N5UAF2"/>
<dbReference type="RefSeq" id="WP_152133529.1">
    <property type="nucleotide sequence ID" value="NZ_QKKZ01000001.1"/>
</dbReference>
<evidence type="ECO:0000313" key="1">
    <source>
        <dbReference type="EMBL" id="KAB7515605.1"/>
    </source>
</evidence>
<evidence type="ECO:0000313" key="2">
    <source>
        <dbReference type="Proteomes" id="UP000326865"/>
    </source>
</evidence>
<sequence>MDHWSEQALREISLSLTEEGVEMINEPPGRPERFESVTIAKLIDFCLKNGFVPVDEQLDLSHTNHIPYRRVTQGSGINQRADLSDVLSWVSPIFEIERDKQSLSFFREGSPFLRSRDRPDLLIYPGTFEVEQHSDPFVGDHVIVSWSGSSSGERRYKTETNANGPIAAEHQGQPISPTLGMEVSLNKSCERLREQVDLLNGLGSDNIAAILEHANPCASGELPTGTTVFKAEDEHEFHNNMERIGNHLLGGETHE</sequence>
<reference evidence="1 2" key="1">
    <citation type="submission" date="2019-10" db="EMBL/GenBank/DDBJ databases">
        <title>Unraveling microbial dark matter from salterns through culturing: the case of the genus Halosegnis.</title>
        <authorList>
            <person name="Duran-Viseras A."/>
            <person name="Andrei A.-S."/>
            <person name="Vera-Gargallo B."/>
            <person name="Ghai R."/>
            <person name="Sanchez-Porro C."/>
            <person name="Ventosa A."/>
        </authorList>
    </citation>
    <scope>NUCLEOTIDE SEQUENCE [LARGE SCALE GENOMIC DNA]</scope>
    <source>
        <strain evidence="1 2">F18-79</strain>
    </source>
</reference>
<proteinExistence type="predicted"/>
<name>A0A5N5UAF2_9EURY</name>
<gene>
    <name evidence="1" type="ORF">DM867_00180</name>
</gene>
<comment type="caution">
    <text evidence="1">The sequence shown here is derived from an EMBL/GenBank/DDBJ whole genome shotgun (WGS) entry which is preliminary data.</text>
</comment>
<organism evidence="1 2">
    <name type="scientific">Halosegnis rubeus</name>
    <dbReference type="NCBI Taxonomy" id="2212850"/>
    <lineage>
        <taxon>Archaea</taxon>
        <taxon>Methanobacteriati</taxon>
        <taxon>Methanobacteriota</taxon>
        <taxon>Stenosarchaea group</taxon>
        <taxon>Halobacteria</taxon>
        <taxon>Halobacteriales</taxon>
        <taxon>Natronomonadaceae</taxon>
        <taxon>Halosegnis</taxon>
    </lineage>
</organism>
<protein>
    <submittedName>
        <fullName evidence="1">Uncharacterized protein</fullName>
    </submittedName>
</protein>
<dbReference type="EMBL" id="QKKZ01000001">
    <property type="protein sequence ID" value="KAB7515605.1"/>
    <property type="molecule type" value="Genomic_DNA"/>
</dbReference>
<accession>A0A5N5UAF2</accession>
<keyword evidence="2" id="KW-1185">Reference proteome</keyword>
<dbReference type="Proteomes" id="UP000326865">
    <property type="component" value="Unassembled WGS sequence"/>
</dbReference>